<dbReference type="Pfam" id="PF13181">
    <property type="entry name" value="TPR_8"/>
    <property type="match status" value="3"/>
</dbReference>
<dbReference type="EMBL" id="LAZR01021277">
    <property type="protein sequence ID" value="KKL85875.1"/>
    <property type="molecule type" value="Genomic_DNA"/>
</dbReference>
<accession>A0A0F9HW37</accession>
<sequence>LLLKKRTEIHEKIGQAIEEIYPERLEEFYEMLAYNYSKGENLEKAYRYFKLSGNKAAKNYSNSEALHFYKEAFELLGKMPESEEDKRKQIEVHLLMALSMFSLGFPENSLGILQKGERLSKELGDEKSHANFLSLIGQYYAWQKGNLPLGIKYSEDSFKAAEKINDIGLLASTGGYLCLLYWWSGKCSSVIDLAPKIIALIEKTERQSESFENPYNLYSVIHAWYANCSAMLGNFEEAISLIEKGFNFALEIKNLGALAVLELQYGWLLNFRGDGKNAIAHLQNLIGYCEEGQFFLLPPALLNLGWSHFLLGNLKTARESIEKGLKNYKEAGVQIDLGLFYWLLGMIHFESDDIENAQGHAEKALKLSQKMHQKGTEGFAWILLGRIFGKAEKPEEKKAEDSLLQGIKILEELKLKTLYATGYHFLGAFYVDSGQKDKALKILKKAETMFKEMGMDYWLAKTKEVLKRL</sequence>
<dbReference type="GO" id="GO:0005929">
    <property type="term" value="C:cilium"/>
    <property type="evidence" value="ECO:0007669"/>
    <property type="project" value="TreeGrafter"/>
</dbReference>
<dbReference type="PANTHER" id="PTHR46630:SF1">
    <property type="entry name" value="TETRATRICOPEPTIDE REPEAT PROTEIN 29"/>
    <property type="match status" value="1"/>
</dbReference>
<evidence type="ECO:0000256" key="2">
    <source>
        <dbReference type="ARBA" id="ARBA00022490"/>
    </source>
</evidence>
<keyword evidence="2" id="KW-0963">Cytoplasm</keyword>
<dbReference type="GO" id="GO:0003341">
    <property type="term" value="P:cilium movement"/>
    <property type="evidence" value="ECO:0007669"/>
    <property type="project" value="TreeGrafter"/>
</dbReference>
<proteinExistence type="predicted"/>
<name>A0A0F9HW37_9ZZZZ</name>
<keyword evidence="4" id="KW-0802">TPR repeat</keyword>
<reference evidence="5" key="1">
    <citation type="journal article" date="2015" name="Nature">
        <title>Complex archaea that bridge the gap between prokaryotes and eukaryotes.</title>
        <authorList>
            <person name="Spang A."/>
            <person name="Saw J.H."/>
            <person name="Jorgensen S.L."/>
            <person name="Zaremba-Niedzwiedzka K."/>
            <person name="Martijn J."/>
            <person name="Lind A.E."/>
            <person name="van Eijk R."/>
            <person name="Schleper C."/>
            <person name="Guy L."/>
            <person name="Ettema T.J."/>
        </authorList>
    </citation>
    <scope>NUCLEOTIDE SEQUENCE</scope>
</reference>
<comment type="subcellular location">
    <subcellularLocation>
        <location evidence="1">Cytoplasm</location>
    </subcellularLocation>
</comment>
<dbReference type="InterPro" id="IPR051476">
    <property type="entry name" value="Bac_ResReg_Asp_Phosphatase"/>
</dbReference>
<evidence type="ECO:0000256" key="3">
    <source>
        <dbReference type="ARBA" id="ARBA00022737"/>
    </source>
</evidence>
<dbReference type="SUPFAM" id="SSF48452">
    <property type="entry name" value="TPR-like"/>
    <property type="match status" value="2"/>
</dbReference>
<dbReference type="SMART" id="SM00028">
    <property type="entry name" value="TPR"/>
    <property type="match status" value="5"/>
</dbReference>
<evidence type="ECO:0000313" key="5">
    <source>
        <dbReference type="EMBL" id="KKL85875.1"/>
    </source>
</evidence>
<dbReference type="PANTHER" id="PTHR46630">
    <property type="entry name" value="TETRATRICOPEPTIDE REPEAT PROTEIN 29"/>
    <property type="match status" value="1"/>
</dbReference>
<gene>
    <name evidence="5" type="ORF">LCGC14_1950360</name>
</gene>
<comment type="caution">
    <text evidence="5">The sequence shown here is derived from an EMBL/GenBank/DDBJ whole genome shotgun (WGS) entry which is preliminary data.</text>
</comment>
<dbReference type="Gene3D" id="1.25.40.10">
    <property type="entry name" value="Tetratricopeptide repeat domain"/>
    <property type="match status" value="2"/>
</dbReference>
<dbReference type="GO" id="GO:0005737">
    <property type="term" value="C:cytoplasm"/>
    <property type="evidence" value="ECO:0007669"/>
    <property type="project" value="UniProtKB-SubCell"/>
</dbReference>
<feature type="non-terminal residue" evidence="5">
    <location>
        <position position="1"/>
    </location>
</feature>
<evidence type="ECO:0000256" key="4">
    <source>
        <dbReference type="ARBA" id="ARBA00022803"/>
    </source>
</evidence>
<keyword evidence="3" id="KW-0677">Repeat</keyword>
<dbReference type="InterPro" id="IPR019734">
    <property type="entry name" value="TPR_rpt"/>
</dbReference>
<dbReference type="InterPro" id="IPR011990">
    <property type="entry name" value="TPR-like_helical_dom_sf"/>
</dbReference>
<organism evidence="5">
    <name type="scientific">marine sediment metagenome</name>
    <dbReference type="NCBI Taxonomy" id="412755"/>
    <lineage>
        <taxon>unclassified sequences</taxon>
        <taxon>metagenomes</taxon>
        <taxon>ecological metagenomes</taxon>
    </lineage>
</organism>
<dbReference type="AlphaFoldDB" id="A0A0F9HW37"/>
<evidence type="ECO:0000256" key="1">
    <source>
        <dbReference type="ARBA" id="ARBA00004496"/>
    </source>
</evidence>
<protein>
    <submittedName>
        <fullName evidence="5">Uncharacterized protein</fullName>
    </submittedName>
</protein>